<sequence>MSVRPGKNHKIFCLYEDSLQNFKGRYFKIFPVDNHCPFWLSLEGEGRFPSHWSDQACFDIVSVTYQRLNAEQKDTTDILVHLFSKNNLAPKSLLSNLEEAQRVIVEMASNNVTLARLCNLLRPAQLGSVPTTSGPSYAGRRSTSPLTSPKKRPVGDSSIGVKRPRVFEGGFHEFSAMDRSFNASGFVEASLLGPRAQEALRDYDPIDSVRWAQWAILRSATIMKFVEPCLTMVDEVERRNNKVPGDLKVINLQKVVLEEEKAEAIGLNLRPRRISSRSRPSLKLLGRRKKNIFSSLSVEKWSWLWRLRNSEV</sequence>
<reference evidence="2 3" key="1">
    <citation type="journal article" date="2023" name="Plants (Basel)">
        <title>Bridging the Gap: Combining Genomics and Transcriptomics Approaches to Understand Stylosanthes scabra, an Orphan Legume from the Brazilian Caatinga.</title>
        <authorList>
            <person name="Ferreira-Neto J.R.C."/>
            <person name="da Silva M.D."/>
            <person name="Binneck E."/>
            <person name="de Melo N.F."/>
            <person name="da Silva R.H."/>
            <person name="de Melo A.L.T.M."/>
            <person name="Pandolfi V."/>
            <person name="Bustamante F.O."/>
            <person name="Brasileiro-Vidal A.C."/>
            <person name="Benko-Iseppon A.M."/>
        </authorList>
    </citation>
    <scope>NUCLEOTIDE SEQUENCE [LARGE SCALE GENOMIC DNA]</scope>
    <source>
        <tissue evidence="2">Leaves</tissue>
    </source>
</reference>
<evidence type="ECO:0000313" key="3">
    <source>
        <dbReference type="Proteomes" id="UP001341840"/>
    </source>
</evidence>
<comment type="caution">
    <text evidence="2">The sequence shown here is derived from an EMBL/GenBank/DDBJ whole genome shotgun (WGS) entry which is preliminary data.</text>
</comment>
<evidence type="ECO:0000313" key="2">
    <source>
        <dbReference type="EMBL" id="MED6164557.1"/>
    </source>
</evidence>
<organism evidence="2 3">
    <name type="scientific">Stylosanthes scabra</name>
    <dbReference type="NCBI Taxonomy" id="79078"/>
    <lineage>
        <taxon>Eukaryota</taxon>
        <taxon>Viridiplantae</taxon>
        <taxon>Streptophyta</taxon>
        <taxon>Embryophyta</taxon>
        <taxon>Tracheophyta</taxon>
        <taxon>Spermatophyta</taxon>
        <taxon>Magnoliopsida</taxon>
        <taxon>eudicotyledons</taxon>
        <taxon>Gunneridae</taxon>
        <taxon>Pentapetalae</taxon>
        <taxon>rosids</taxon>
        <taxon>fabids</taxon>
        <taxon>Fabales</taxon>
        <taxon>Fabaceae</taxon>
        <taxon>Papilionoideae</taxon>
        <taxon>50 kb inversion clade</taxon>
        <taxon>dalbergioids sensu lato</taxon>
        <taxon>Dalbergieae</taxon>
        <taxon>Pterocarpus clade</taxon>
        <taxon>Stylosanthes</taxon>
    </lineage>
</organism>
<name>A0ABU6UTB0_9FABA</name>
<gene>
    <name evidence="2" type="ORF">PIB30_091267</name>
</gene>
<proteinExistence type="predicted"/>
<keyword evidence="3" id="KW-1185">Reference proteome</keyword>
<dbReference type="EMBL" id="JASCZI010122640">
    <property type="protein sequence ID" value="MED6164557.1"/>
    <property type="molecule type" value="Genomic_DNA"/>
</dbReference>
<evidence type="ECO:0000256" key="1">
    <source>
        <dbReference type="SAM" id="MobiDB-lite"/>
    </source>
</evidence>
<protein>
    <submittedName>
        <fullName evidence="2">Uncharacterized protein</fullName>
    </submittedName>
</protein>
<feature type="region of interest" description="Disordered" evidence="1">
    <location>
        <begin position="130"/>
        <end position="159"/>
    </location>
</feature>
<dbReference type="Proteomes" id="UP001341840">
    <property type="component" value="Unassembled WGS sequence"/>
</dbReference>
<accession>A0ABU6UTB0</accession>
<feature type="compositionally biased region" description="Polar residues" evidence="1">
    <location>
        <begin position="130"/>
        <end position="147"/>
    </location>
</feature>